<accession>Q5QM22</accession>
<dbReference type="EMBL" id="AP003077">
    <property type="protein sequence ID" value="BAD73138.1"/>
    <property type="molecule type" value="Genomic_DNA"/>
</dbReference>
<dbReference type="AlphaFoldDB" id="Q5QM22"/>
<protein>
    <submittedName>
        <fullName evidence="3">Uncharacterized protein</fullName>
    </submittedName>
</protein>
<organism evidence="3">
    <name type="scientific">Oryza sativa subsp. japonica</name>
    <name type="common">Rice</name>
    <dbReference type="NCBI Taxonomy" id="39947"/>
    <lineage>
        <taxon>Eukaryota</taxon>
        <taxon>Viridiplantae</taxon>
        <taxon>Streptophyta</taxon>
        <taxon>Embryophyta</taxon>
        <taxon>Tracheophyta</taxon>
        <taxon>Spermatophyta</taxon>
        <taxon>Magnoliopsida</taxon>
        <taxon>Liliopsida</taxon>
        <taxon>Poales</taxon>
        <taxon>Poaceae</taxon>
        <taxon>BOP clade</taxon>
        <taxon>Oryzoideae</taxon>
        <taxon>Oryzeae</taxon>
        <taxon>Oryzinae</taxon>
        <taxon>Oryza</taxon>
        <taxon>Oryza sativa</taxon>
    </lineage>
</organism>
<reference evidence="4" key="2">
    <citation type="journal article" date="2005" name="Nature">
        <title>The map-based sequence of the rice genome.</title>
        <authorList>
            <consortium name="International rice genome sequencing project (IRGSP)"/>
            <person name="Matsumoto T."/>
            <person name="Wu J."/>
            <person name="Kanamori H."/>
            <person name="Katayose Y."/>
            <person name="Fujisawa M."/>
            <person name="Namiki N."/>
            <person name="Mizuno H."/>
            <person name="Yamamoto K."/>
            <person name="Antonio B.A."/>
            <person name="Baba T."/>
            <person name="Sakata K."/>
            <person name="Nagamura Y."/>
            <person name="Aoki H."/>
            <person name="Arikawa K."/>
            <person name="Arita K."/>
            <person name="Bito T."/>
            <person name="Chiden Y."/>
            <person name="Fujitsuka N."/>
            <person name="Fukunaka R."/>
            <person name="Hamada M."/>
            <person name="Harada C."/>
            <person name="Hayashi A."/>
            <person name="Hijishita S."/>
            <person name="Honda M."/>
            <person name="Hosokawa S."/>
            <person name="Ichikawa Y."/>
            <person name="Idonuma A."/>
            <person name="Iijima M."/>
            <person name="Ikeda M."/>
            <person name="Ikeno M."/>
            <person name="Ito K."/>
            <person name="Ito S."/>
            <person name="Ito T."/>
            <person name="Ito Y."/>
            <person name="Ito Y."/>
            <person name="Iwabuchi A."/>
            <person name="Kamiya K."/>
            <person name="Karasawa W."/>
            <person name="Kurita K."/>
            <person name="Katagiri S."/>
            <person name="Kikuta A."/>
            <person name="Kobayashi H."/>
            <person name="Kobayashi N."/>
            <person name="Machita K."/>
            <person name="Maehara T."/>
            <person name="Masukawa M."/>
            <person name="Mizubayashi T."/>
            <person name="Mukai Y."/>
            <person name="Nagasaki H."/>
            <person name="Nagata Y."/>
            <person name="Naito S."/>
            <person name="Nakashima M."/>
            <person name="Nakama Y."/>
            <person name="Nakamichi Y."/>
            <person name="Nakamura M."/>
            <person name="Meguro A."/>
            <person name="Negishi M."/>
            <person name="Ohta I."/>
            <person name="Ohta T."/>
            <person name="Okamoto M."/>
            <person name="Ono N."/>
            <person name="Saji S."/>
            <person name="Sakaguchi M."/>
            <person name="Sakai K."/>
            <person name="Shibata M."/>
            <person name="Shimokawa T."/>
            <person name="Song J."/>
            <person name="Takazaki Y."/>
            <person name="Terasawa K."/>
            <person name="Tsugane M."/>
            <person name="Tsuji K."/>
            <person name="Ueda S."/>
            <person name="Waki K."/>
            <person name="Yamagata H."/>
            <person name="Yamamoto M."/>
            <person name="Yamamoto S."/>
            <person name="Yamane H."/>
            <person name="Yoshiki S."/>
            <person name="Yoshihara R."/>
            <person name="Yukawa K."/>
            <person name="Zhong H."/>
            <person name="Yano M."/>
            <person name="Yuan Q."/>
            <person name="Ouyang S."/>
            <person name="Liu J."/>
            <person name="Jones K.M."/>
            <person name="Gansberger K."/>
            <person name="Moffat K."/>
            <person name="Hill J."/>
            <person name="Bera J."/>
            <person name="Fadrosh D."/>
            <person name="Jin S."/>
            <person name="Johri S."/>
            <person name="Kim M."/>
            <person name="Overton L."/>
            <person name="Reardon M."/>
            <person name="Tsitrin T."/>
            <person name="Vuong H."/>
            <person name="Weaver B."/>
            <person name="Ciecko A."/>
            <person name="Tallon L."/>
            <person name="Jackson J."/>
            <person name="Pai G."/>
            <person name="Aken S.V."/>
            <person name="Utterback T."/>
            <person name="Reidmuller S."/>
            <person name="Feldblyum T."/>
            <person name="Hsiao J."/>
            <person name="Zismann V."/>
            <person name="Iobst S."/>
            <person name="de Vazeille A.R."/>
            <person name="Buell C.R."/>
            <person name="Ying K."/>
            <person name="Li Y."/>
            <person name="Lu T."/>
            <person name="Huang Y."/>
            <person name="Zhao Q."/>
            <person name="Feng Q."/>
            <person name="Zhang L."/>
            <person name="Zhu J."/>
            <person name="Weng Q."/>
            <person name="Mu J."/>
            <person name="Lu Y."/>
            <person name="Fan D."/>
            <person name="Liu Y."/>
            <person name="Guan J."/>
            <person name="Zhang Y."/>
            <person name="Yu S."/>
            <person name="Liu X."/>
            <person name="Zhang Y."/>
            <person name="Hong G."/>
            <person name="Han B."/>
            <person name="Choisne N."/>
            <person name="Demange N."/>
            <person name="Orjeda G."/>
            <person name="Samain S."/>
            <person name="Cattolico L."/>
            <person name="Pelletier E."/>
            <person name="Couloux A."/>
            <person name="Segurens B."/>
            <person name="Wincker P."/>
            <person name="D'Hont A."/>
            <person name="Scarpelli C."/>
            <person name="Weissenbach J."/>
            <person name="Salanoubat M."/>
            <person name="Quetier F."/>
            <person name="Yu Y."/>
            <person name="Kim H.R."/>
            <person name="Rambo T."/>
            <person name="Currie J."/>
            <person name="Collura K."/>
            <person name="Luo M."/>
            <person name="Yang T."/>
            <person name="Ammiraju J.S.S."/>
            <person name="Engler F."/>
            <person name="Soderlund C."/>
            <person name="Wing R.A."/>
            <person name="Palmer L.E."/>
            <person name="de la Bastide M."/>
            <person name="Spiegel L."/>
            <person name="Nascimento L."/>
            <person name="Zutavern T."/>
            <person name="O'Shaughnessy A."/>
            <person name="Dike S."/>
            <person name="Dedhia N."/>
            <person name="Preston R."/>
            <person name="Balija V."/>
            <person name="McCombie W.R."/>
            <person name="Chow T."/>
            <person name="Chen H."/>
            <person name="Chung M."/>
            <person name="Chen C."/>
            <person name="Shaw J."/>
            <person name="Wu H."/>
            <person name="Hsiao K."/>
            <person name="Chao Y."/>
            <person name="Chu M."/>
            <person name="Cheng C."/>
            <person name="Hour A."/>
            <person name="Lee P."/>
            <person name="Lin S."/>
            <person name="Lin Y."/>
            <person name="Liou J."/>
            <person name="Liu S."/>
            <person name="Hsing Y."/>
            <person name="Raghuvanshi S."/>
            <person name="Mohanty A."/>
            <person name="Bharti A.K."/>
            <person name="Gaur A."/>
            <person name="Gupta V."/>
            <person name="Kumar D."/>
            <person name="Ravi V."/>
            <person name="Vij S."/>
            <person name="Kapur A."/>
            <person name="Khurana P."/>
            <person name="Khurana P."/>
            <person name="Khurana J.P."/>
            <person name="Tyagi A.K."/>
            <person name="Gaikwad K."/>
            <person name="Singh A."/>
            <person name="Dalal V."/>
            <person name="Srivastava S."/>
            <person name="Dixit A."/>
            <person name="Pal A.K."/>
            <person name="Ghazi I.A."/>
            <person name="Yadav M."/>
            <person name="Pandit A."/>
            <person name="Bhargava A."/>
            <person name="Sureshbabu K."/>
            <person name="Batra K."/>
            <person name="Sharma T.R."/>
            <person name="Mohapatra T."/>
            <person name="Singh N.K."/>
            <person name="Messing J."/>
            <person name="Nelson A.B."/>
            <person name="Fuks G."/>
            <person name="Kavchok S."/>
            <person name="Keizer G."/>
            <person name="Linton E."/>
            <person name="Llaca V."/>
            <person name="Song R."/>
            <person name="Tanyolac B."/>
            <person name="Young S."/>
            <person name="Ho-Il K."/>
            <person name="Hahn J.H."/>
            <person name="Sangsakoo G."/>
            <person name="Vanavichit A."/>
            <person name="de Mattos Luiz.A.T."/>
            <person name="Zimmer P.D."/>
            <person name="Malone G."/>
            <person name="Dellagostin O."/>
            <person name="de Oliveira A.C."/>
            <person name="Bevan M."/>
            <person name="Bancroft I."/>
            <person name="Minx P."/>
            <person name="Cordum H."/>
            <person name="Wilson R."/>
            <person name="Cheng Z."/>
            <person name="Jin W."/>
            <person name="Jiang J."/>
            <person name="Leong S.A."/>
            <person name="Iwama H."/>
            <person name="Gojobori T."/>
            <person name="Itoh T."/>
            <person name="Niimura Y."/>
            <person name="Fujii Y."/>
            <person name="Habara T."/>
            <person name="Sakai H."/>
            <person name="Sato Y."/>
            <person name="Wilson G."/>
            <person name="Kumar K."/>
            <person name="McCouch S."/>
            <person name="Juretic N."/>
            <person name="Hoen D."/>
            <person name="Wright S."/>
            <person name="Bruskiewich R."/>
            <person name="Bureau T."/>
            <person name="Miyao A."/>
            <person name="Hirochika H."/>
            <person name="Nishikawa T."/>
            <person name="Kadowaki K."/>
            <person name="Sugiura M."/>
            <person name="Burr B."/>
            <person name="Sasaki T."/>
        </authorList>
    </citation>
    <scope>NUCLEOTIDE SEQUENCE [LARGE SCALE GENOMIC DNA]</scope>
    <source>
        <strain evidence="4">cv. Nipponbare</strain>
    </source>
</reference>
<evidence type="ECO:0000313" key="2">
    <source>
        <dbReference type="EMBL" id="BAD73138.1"/>
    </source>
</evidence>
<reference evidence="3" key="1">
    <citation type="journal article" date="2002" name="Nature">
        <title>The genome sequence and structure of rice chromosome 1.</title>
        <authorList>
            <person name="Sasaki T."/>
            <person name="Matsumoto T."/>
            <person name="Yamamoto K."/>
            <person name="Sakata K."/>
            <person name="Baba T."/>
            <person name="Katayose Y."/>
            <person name="Wu J."/>
            <person name="Niimura Y."/>
            <person name="Cheng Z."/>
            <person name="Nagamura Y."/>
            <person name="Antonio B.A."/>
            <person name="Kanamori H."/>
            <person name="Hosokawa S."/>
            <person name="Masukawa M."/>
            <person name="Arikawa K."/>
            <person name="Chiden Y."/>
            <person name="Hayashi M."/>
            <person name="Okamoto M."/>
            <person name="Ando T."/>
            <person name="Aoki H."/>
            <person name="Arita K."/>
            <person name="Hamada M."/>
            <person name="Harada C."/>
            <person name="Hijishita S."/>
            <person name="Honda M."/>
            <person name="Ichikawa Y."/>
            <person name="Idonuma A."/>
            <person name="Iijima M."/>
            <person name="Ikeda M."/>
            <person name="Ikeno M."/>
            <person name="Itoh S."/>
            <person name="Itoh T."/>
            <person name="Itoh Y."/>
            <person name="Itoh Y."/>
            <person name="Iwabuchi A."/>
            <person name="Kamiya K."/>
            <person name="Karasawa W."/>
            <person name="Katagiri S."/>
            <person name="Kikuta A."/>
            <person name="Kobayashi N."/>
            <person name="Kono I."/>
            <person name="Machita K."/>
            <person name="Maehara T."/>
            <person name="Mizuno H."/>
            <person name="Mizubayashi T."/>
            <person name="Mukai Y."/>
            <person name="Nagasaki H."/>
            <person name="Nakashima M."/>
            <person name="Nakama Y."/>
            <person name="Nakamichi Y."/>
            <person name="Nakamura M."/>
            <person name="Namiki N."/>
            <person name="Negishi M."/>
            <person name="Ohta I."/>
            <person name="Ono N."/>
            <person name="Saji S."/>
            <person name="Sakai K."/>
            <person name="Shibata M."/>
            <person name="Shimokawa T."/>
            <person name="Shomura A."/>
            <person name="Song J."/>
            <person name="Takazaki Y."/>
            <person name="Terasawa K."/>
            <person name="Tsuji K."/>
            <person name="Waki K."/>
            <person name="Yamagata H."/>
            <person name="Yamane H."/>
            <person name="Yoshiki S."/>
            <person name="Yoshihara R."/>
            <person name="Yukawa K."/>
            <person name="Zhong H."/>
            <person name="Iwama H."/>
            <person name="Endo T."/>
            <person name="Ito H."/>
            <person name="Hahn J.H."/>
            <person name="Kim H.I."/>
            <person name="Eun M.Y."/>
            <person name="Yano M."/>
            <person name="Jiang J."/>
            <person name="Gojobori T."/>
        </authorList>
    </citation>
    <scope>NUCLEOTIDE SEQUENCE</scope>
</reference>
<proteinExistence type="predicted"/>
<evidence type="ECO:0000313" key="3">
    <source>
        <dbReference type="EMBL" id="BAD73556.1"/>
    </source>
</evidence>
<dbReference type="EMBL" id="AP003435">
    <property type="protein sequence ID" value="BAD73556.1"/>
    <property type="molecule type" value="Genomic_DNA"/>
</dbReference>
<reference evidence="4" key="3">
    <citation type="journal article" date="2008" name="Nucleic Acids Res.">
        <title>The rice annotation project database (RAP-DB): 2008 update.</title>
        <authorList>
            <consortium name="The rice annotation project (RAP)"/>
        </authorList>
    </citation>
    <scope>GENOME REANNOTATION</scope>
    <source>
        <strain evidence="4">cv. Nipponbare</strain>
    </source>
</reference>
<name>Q5QM22_ORYSJ</name>
<evidence type="ECO:0000256" key="1">
    <source>
        <dbReference type="SAM" id="MobiDB-lite"/>
    </source>
</evidence>
<sequence>MTGNNSKDSDDLPPLSLGTHGGRSFTVFARYLEVEQREPLIKRGARVWMFHRKETGSPKGEPVVD</sequence>
<gene>
    <name evidence="3" type="ORF">P0455H03.51</name>
    <name evidence="2" type="ORF">P0520B06.14</name>
</gene>
<feature type="region of interest" description="Disordered" evidence="1">
    <location>
        <begin position="1"/>
        <end position="22"/>
    </location>
</feature>
<dbReference type="Proteomes" id="UP000000763">
    <property type="component" value="Chromosome 1"/>
</dbReference>
<dbReference type="Proteomes" id="UP000817658">
    <property type="component" value="Chromosome 1"/>
</dbReference>
<evidence type="ECO:0000313" key="4">
    <source>
        <dbReference type="Proteomes" id="UP000000763"/>
    </source>
</evidence>